<dbReference type="OrthoDB" id="5639687at2"/>
<name>A0A078L2F0_9GAMM</name>
<dbReference type="AlphaFoldDB" id="A0A078L2F0"/>
<protein>
    <submittedName>
        <fullName evidence="1">Uncharacterized protein</fullName>
    </submittedName>
</protein>
<evidence type="ECO:0000313" key="1">
    <source>
        <dbReference type="EMBL" id="CDZ79392.1"/>
    </source>
</evidence>
<proteinExistence type="predicted"/>
<dbReference type="Proteomes" id="UP000044071">
    <property type="component" value="Unassembled WGS sequence"/>
</dbReference>
<accession>A0A078L2F0</accession>
<dbReference type="STRING" id="1034943.BN59_03710"/>
<organism evidence="1 2">
    <name type="scientific">Legionella massiliensis</name>
    <dbReference type="NCBI Taxonomy" id="1034943"/>
    <lineage>
        <taxon>Bacteria</taxon>
        <taxon>Pseudomonadati</taxon>
        <taxon>Pseudomonadota</taxon>
        <taxon>Gammaproteobacteria</taxon>
        <taxon>Legionellales</taxon>
        <taxon>Legionellaceae</taxon>
        <taxon>Legionella</taxon>
    </lineage>
</organism>
<dbReference type="eggNOG" id="ENOG5031EP7">
    <property type="taxonomic scope" value="Bacteria"/>
</dbReference>
<reference evidence="1 2" key="1">
    <citation type="submission" date="2014-06" db="EMBL/GenBank/DDBJ databases">
        <authorList>
            <person name="Urmite Genomes Urmite Genomes"/>
        </authorList>
    </citation>
    <scope>NUCLEOTIDE SEQUENCE [LARGE SCALE GENOMIC DNA]</scope>
</reference>
<keyword evidence="2" id="KW-1185">Reference proteome</keyword>
<gene>
    <name evidence="1" type="ORF">BN59_03710</name>
</gene>
<evidence type="ECO:0000313" key="2">
    <source>
        <dbReference type="Proteomes" id="UP000044071"/>
    </source>
</evidence>
<sequence>MKQIPQLKQFTREELYSLLRACSESLALAYQDNLQSDFLDIAMAARLACESLRFEIDSQNKEYSIH</sequence>
<dbReference type="EMBL" id="CCSB01000005">
    <property type="protein sequence ID" value="CDZ79392.1"/>
    <property type="molecule type" value="Genomic_DNA"/>
</dbReference>
<dbReference type="RefSeq" id="WP_044012663.1">
    <property type="nucleotide sequence ID" value="NZ_CCVW01000005.1"/>
</dbReference>